<protein>
    <submittedName>
        <fullName evidence="7">BTAD domain-containing putative transcriptional regulator</fullName>
    </submittedName>
</protein>
<proteinExistence type="inferred from homology"/>
<dbReference type="Pfam" id="PF03704">
    <property type="entry name" value="BTAD"/>
    <property type="match status" value="1"/>
</dbReference>
<name>A0ABP5HFX5_9ACTN</name>
<dbReference type="InterPro" id="IPR005158">
    <property type="entry name" value="BTAD"/>
</dbReference>
<dbReference type="SMART" id="SM00862">
    <property type="entry name" value="Trans_reg_C"/>
    <property type="match status" value="1"/>
</dbReference>
<comment type="caution">
    <text evidence="7">The sequence shown here is derived from an EMBL/GenBank/DDBJ whole genome shotgun (WGS) entry which is preliminary data.</text>
</comment>
<dbReference type="PANTHER" id="PTHR47691">
    <property type="entry name" value="REGULATOR-RELATED"/>
    <property type="match status" value="1"/>
</dbReference>
<sequence>MRMRFGVLGPLAVWSPDGEPVAVPEARVRKLLACLLVAPGRVVSTDRLVDELWGDGVPARPSGALQTLVSRLRRAIGAELVLRRPPGYLLDVAPDDVDSGRFSALVARENPRERDLAEALGLWRGDAFAGFADEPFALAAAAALEEQRLVALEDHAEVRLRRGDHAALAAELGTLVARHPLRERLRAAHLRALHGAGRTTEALDAYQELRRALRDELGLEPGAELAALHRRLLRGDPPEHRPPELRPPEPSPSSRTSPPPPEPPAAALPVPPTALVGRDGAVAEVRELLRAEGLVTLTGPGGVGKTRLALEAARGEDGARLVELAGLPRETTVDGLADAVAAALGIRDGSHPRPPRPPVERLTDALRGGERERLLVLDNCEHVVEAAAALVSRVRRAPGVDVRVLATSREPLGVAGEHLWEVPPLDVPGPDDAPADMLRAGAVRLFAARAAAAVPGFALSADDAAAVATICRRVDGIPLAIELASARLRVLDAAELADRLDDRFDRFAVLTGGPRDAPPRQRTLSAVLDWSWELLTEAERAVLRRLTVFADGCTLAAAEAVCPGDGVRPSEVLDLLARLVDRSLVTVSRTADRPRYVLLESVSAYGARQLDAPERDRARRAHAAYCVTFAEEAAGHLCGPDQRRWLRRLDAETGNLRRALADGSAAPRLVRALTWYWFLRGRLSEARRATEGAGDTVTEAWHAGFRLLTGEAVAGGDLPRLHAAVTDPYERARAGWFLGHAATRFGELPVGEALTGAALDAFEGLGDDWGVAASASTRALQRLVRGDLDAAAADAGRSLELFGATGDRWGRVQAYAVLGRLAEIAGDYATAALRQREGAALAEELALWPEVSMRWSELGRLALLEGDLDRADGLHERGRAVAVAHGDVAGQEFAEVGLALAARRRGDHARAEELLRPWLEWNRRFEADNGAALILAELGFAAEQRGDARGAFDLHTQGLAAARRTGDPRAVALALEGLAGARLLAGSTGRARTTLAAATRLRACVGAPLPPGERADVTRIEAALSAARPPEPGDR</sequence>
<reference evidence="8" key="1">
    <citation type="journal article" date="2019" name="Int. J. Syst. Evol. Microbiol.">
        <title>The Global Catalogue of Microorganisms (GCM) 10K type strain sequencing project: providing services to taxonomists for standard genome sequencing and annotation.</title>
        <authorList>
            <consortium name="The Broad Institute Genomics Platform"/>
            <consortium name="The Broad Institute Genome Sequencing Center for Infectious Disease"/>
            <person name="Wu L."/>
            <person name="Ma J."/>
        </authorList>
    </citation>
    <scope>NUCLEOTIDE SEQUENCE [LARGE SCALE GENOMIC DNA]</scope>
    <source>
        <strain evidence="8">JCM 15478</strain>
    </source>
</reference>
<dbReference type="InterPro" id="IPR027417">
    <property type="entry name" value="P-loop_NTPase"/>
</dbReference>
<feature type="domain" description="OmpR/PhoB-type" evidence="6">
    <location>
        <begin position="1"/>
        <end position="92"/>
    </location>
</feature>
<comment type="similarity">
    <text evidence="1">Belongs to the AfsR/DnrI/RedD regulatory family.</text>
</comment>
<evidence type="ECO:0000256" key="3">
    <source>
        <dbReference type="ARBA" id="ARBA00023125"/>
    </source>
</evidence>
<dbReference type="Gene3D" id="3.40.50.300">
    <property type="entry name" value="P-loop containing nucleotide triphosphate hydrolases"/>
    <property type="match status" value="1"/>
</dbReference>
<dbReference type="EMBL" id="BAAAPE010000005">
    <property type="protein sequence ID" value="GAA2069184.1"/>
    <property type="molecule type" value="Genomic_DNA"/>
</dbReference>
<dbReference type="PROSITE" id="PS51755">
    <property type="entry name" value="OMPR_PHOB"/>
    <property type="match status" value="1"/>
</dbReference>
<dbReference type="InterPro" id="IPR058852">
    <property type="entry name" value="HTH_77"/>
</dbReference>
<feature type="DNA-binding region" description="OmpR/PhoB-type" evidence="4">
    <location>
        <begin position="1"/>
        <end position="92"/>
    </location>
</feature>
<evidence type="ECO:0000256" key="1">
    <source>
        <dbReference type="ARBA" id="ARBA00005820"/>
    </source>
</evidence>
<keyword evidence="2" id="KW-0902">Two-component regulatory system</keyword>
<dbReference type="InterPro" id="IPR001867">
    <property type="entry name" value="OmpR/PhoB-type_DNA-bd"/>
</dbReference>
<dbReference type="CDD" id="cd15831">
    <property type="entry name" value="BTAD"/>
    <property type="match status" value="1"/>
</dbReference>
<organism evidence="7 8">
    <name type="scientific">Streptomyces albiaxialis</name>
    <dbReference type="NCBI Taxonomy" id="329523"/>
    <lineage>
        <taxon>Bacteria</taxon>
        <taxon>Bacillati</taxon>
        <taxon>Actinomycetota</taxon>
        <taxon>Actinomycetes</taxon>
        <taxon>Kitasatosporales</taxon>
        <taxon>Streptomycetaceae</taxon>
        <taxon>Streptomyces</taxon>
    </lineage>
</organism>
<dbReference type="InterPro" id="IPR049945">
    <property type="entry name" value="AAA_22"/>
</dbReference>
<keyword evidence="8" id="KW-1185">Reference proteome</keyword>
<evidence type="ECO:0000256" key="5">
    <source>
        <dbReference type="SAM" id="MobiDB-lite"/>
    </source>
</evidence>
<feature type="region of interest" description="Disordered" evidence="5">
    <location>
        <begin position="234"/>
        <end position="273"/>
    </location>
</feature>
<dbReference type="SUPFAM" id="SSF46894">
    <property type="entry name" value="C-terminal effector domain of the bipartite response regulators"/>
    <property type="match status" value="1"/>
</dbReference>
<dbReference type="Pfam" id="PF13401">
    <property type="entry name" value="AAA_22"/>
    <property type="match status" value="1"/>
</dbReference>
<gene>
    <name evidence="7" type="ORF">GCM10009801_18440</name>
</gene>
<feature type="compositionally biased region" description="Basic and acidic residues" evidence="5">
    <location>
        <begin position="234"/>
        <end position="247"/>
    </location>
</feature>
<feature type="compositionally biased region" description="Pro residues" evidence="5">
    <location>
        <begin position="257"/>
        <end position="272"/>
    </location>
</feature>
<dbReference type="Gene3D" id="1.25.40.10">
    <property type="entry name" value="Tetratricopeptide repeat domain"/>
    <property type="match status" value="3"/>
</dbReference>
<dbReference type="Gene3D" id="1.10.10.10">
    <property type="entry name" value="Winged helix-like DNA-binding domain superfamily/Winged helix DNA-binding domain"/>
    <property type="match status" value="1"/>
</dbReference>
<dbReference type="InterPro" id="IPR036388">
    <property type="entry name" value="WH-like_DNA-bd_sf"/>
</dbReference>
<dbReference type="SUPFAM" id="SSF52540">
    <property type="entry name" value="P-loop containing nucleoside triphosphate hydrolases"/>
    <property type="match status" value="1"/>
</dbReference>
<dbReference type="SUPFAM" id="SSF48452">
    <property type="entry name" value="TPR-like"/>
    <property type="match status" value="3"/>
</dbReference>
<dbReference type="InterPro" id="IPR016032">
    <property type="entry name" value="Sig_transdc_resp-reg_C-effctor"/>
</dbReference>
<dbReference type="Pfam" id="PF25872">
    <property type="entry name" value="HTH_77"/>
    <property type="match status" value="1"/>
</dbReference>
<evidence type="ECO:0000259" key="6">
    <source>
        <dbReference type="PROSITE" id="PS51755"/>
    </source>
</evidence>
<dbReference type="SMART" id="SM01043">
    <property type="entry name" value="BTAD"/>
    <property type="match status" value="1"/>
</dbReference>
<evidence type="ECO:0000256" key="4">
    <source>
        <dbReference type="PROSITE-ProRule" id="PRU01091"/>
    </source>
</evidence>
<dbReference type="InterPro" id="IPR011990">
    <property type="entry name" value="TPR-like_helical_dom_sf"/>
</dbReference>
<dbReference type="Pfam" id="PF00486">
    <property type="entry name" value="Trans_reg_C"/>
    <property type="match status" value="1"/>
</dbReference>
<dbReference type="Proteomes" id="UP001500016">
    <property type="component" value="Unassembled WGS sequence"/>
</dbReference>
<dbReference type="PANTHER" id="PTHR47691:SF3">
    <property type="entry name" value="HTH-TYPE TRANSCRIPTIONAL REGULATOR RV0890C-RELATED"/>
    <property type="match status" value="1"/>
</dbReference>
<evidence type="ECO:0000256" key="2">
    <source>
        <dbReference type="ARBA" id="ARBA00023012"/>
    </source>
</evidence>
<keyword evidence="3 4" id="KW-0238">DNA-binding</keyword>
<evidence type="ECO:0000313" key="7">
    <source>
        <dbReference type="EMBL" id="GAA2069184.1"/>
    </source>
</evidence>
<accession>A0ABP5HFX5</accession>
<evidence type="ECO:0000313" key="8">
    <source>
        <dbReference type="Proteomes" id="UP001500016"/>
    </source>
</evidence>